<dbReference type="PATRIC" id="fig|280505.15.peg.1384"/>
<evidence type="ECO:0000256" key="1">
    <source>
        <dbReference type="SAM" id="MobiDB-lite"/>
    </source>
</evidence>
<evidence type="ECO:0000313" key="2">
    <source>
        <dbReference type="EMBL" id="ALO25707.1"/>
    </source>
</evidence>
<feature type="compositionally biased region" description="Basic and acidic residues" evidence="1">
    <location>
        <begin position="27"/>
        <end position="38"/>
    </location>
</feature>
<protein>
    <submittedName>
        <fullName evidence="2">Uncharacterized protein</fullName>
    </submittedName>
</protein>
<organism evidence="2">
    <name type="scientific">Leptospira borgpetersenii serovar Ballum</name>
    <dbReference type="NCBI Taxonomy" id="280505"/>
    <lineage>
        <taxon>Bacteria</taxon>
        <taxon>Pseudomonadati</taxon>
        <taxon>Spirochaetota</taxon>
        <taxon>Spirochaetia</taxon>
        <taxon>Leptospirales</taxon>
        <taxon>Leptospiraceae</taxon>
        <taxon>Leptospira</taxon>
    </lineage>
</organism>
<reference evidence="2 3" key="1">
    <citation type="journal article" date="2015" name="PLoS Negl. Trop. Dis.">
        <title>Distribution of Plasmids in Distinct Leptospira Pathogenic Species.</title>
        <authorList>
            <person name="Wang Y."/>
            <person name="Zhuang X."/>
            <person name="Zhong Y."/>
            <person name="Zhang C."/>
            <person name="Zhang Y."/>
            <person name="Zeng L."/>
            <person name="Zhu Y."/>
            <person name="He P."/>
            <person name="Dong K."/>
            <person name="Pal U."/>
            <person name="Guo X."/>
            <person name="Qin J."/>
        </authorList>
    </citation>
    <scope>NUCLEOTIDE SEQUENCE [LARGE SCALE GENOMIC DNA]</scope>
    <source>
        <strain evidence="2 3">56604</strain>
    </source>
</reference>
<gene>
    <name evidence="2" type="ORF">LBBP_01416</name>
</gene>
<dbReference type="Proteomes" id="UP000058857">
    <property type="component" value="Chromosome 1"/>
</dbReference>
<dbReference type="EMBL" id="CP012029">
    <property type="protein sequence ID" value="ALO25707.1"/>
    <property type="molecule type" value="Genomic_DNA"/>
</dbReference>
<accession>A0A0S2IPW6</accession>
<dbReference type="AlphaFoldDB" id="A0A0S2IPW6"/>
<name>A0A0S2IPW6_LEPBO</name>
<feature type="region of interest" description="Disordered" evidence="1">
    <location>
        <begin position="1"/>
        <end position="38"/>
    </location>
</feature>
<proteinExistence type="predicted"/>
<sequence>MTVSGKAVPTKDSFEMGSKSPHKLKYHRDTFPKTKEFP</sequence>
<evidence type="ECO:0000313" key="3">
    <source>
        <dbReference type="Proteomes" id="UP000058857"/>
    </source>
</evidence>